<dbReference type="Proteomes" id="UP000787635">
    <property type="component" value="Unassembled WGS sequence"/>
</dbReference>
<dbReference type="RefSeq" id="WP_168027557.1">
    <property type="nucleotide sequence ID" value="NZ_JAAVNE010000003.1"/>
</dbReference>
<dbReference type="PANTHER" id="PTHR35530:SF1">
    <property type="entry name" value="2-HYDROXYMUCONATE TAUTOMERASE"/>
    <property type="match status" value="1"/>
</dbReference>
<sequence length="61" mass="6540">MPEIMVFAATGRSTEQKRGLVRDLTEAMVKNFGVAAESVTVQIVESPPDSKGKGGVLFSDR</sequence>
<comment type="similarity">
    <text evidence="1">Belongs to the 4-oxalocrotonate tautomerase family.</text>
</comment>
<comment type="caution">
    <text evidence="4">The sequence shown here is derived from an EMBL/GenBank/DDBJ whole genome shotgun (WGS) entry which is preliminary data.</text>
</comment>
<dbReference type="InterPro" id="IPR014347">
    <property type="entry name" value="Tautomerase/MIF_sf"/>
</dbReference>
<feature type="domain" description="4-oxalocrotonate tautomerase-like" evidence="3">
    <location>
        <begin position="6"/>
        <end position="61"/>
    </location>
</feature>
<proteinExistence type="inferred from homology"/>
<keyword evidence="2" id="KW-0413">Isomerase</keyword>
<evidence type="ECO:0000313" key="4">
    <source>
        <dbReference type="EMBL" id="NKC29937.1"/>
    </source>
</evidence>
<dbReference type="Pfam" id="PF01361">
    <property type="entry name" value="Tautomerase"/>
    <property type="match status" value="1"/>
</dbReference>
<dbReference type="SUPFAM" id="SSF55331">
    <property type="entry name" value="Tautomerase/MIF"/>
    <property type="match status" value="1"/>
</dbReference>
<protein>
    <submittedName>
        <fullName evidence="4">4-oxalocrotonate tautomerase</fullName>
    </submittedName>
</protein>
<evidence type="ECO:0000256" key="2">
    <source>
        <dbReference type="ARBA" id="ARBA00023235"/>
    </source>
</evidence>
<dbReference type="EMBL" id="JAAVNE010000003">
    <property type="protein sequence ID" value="NKC29937.1"/>
    <property type="molecule type" value="Genomic_DNA"/>
</dbReference>
<keyword evidence="5" id="KW-1185">Reference proteome</keyword>
<dbReference type="InterPro" id="IPR004370">
    <property type="entry name" value="4-OT-like_dom"/>
</dbReference>
<evidence type="ECO:0000313" key="5">
    <source>
        <dbReference type="Proteomes" id="UP000787635"/>
    </source>
</evidence>
<dbReference type="PANTHER" id="PTHR35530">
    <property type="entry name" value="TAUTOMERASE-RELATED"/>
    <property type="match status" value="1"/>
</dbReference>
<reference evidence="4 5" key="1">
    <citation type="submission" date="2020-03" db="EMBL/GenBank/DDBJ databases">
        <title>Roseomonas selenitidurans sp. nov. isolated from urban soil.</title>
        <authorList>
            <person name="Liu H."/>
        </authorList>
    </citation>
    <scope>NUCLEOTIDE SEQUENCE [LARGE SCALE GENOMIC DNA]</scope>
    <source>
        <strain evidence="4 5">BU-1</strain>
    </source>
</reference>
<evidence type="ECO:0000259" key="3">
    <source>
        <dbReference type="Pfam" id="PF01361"/>
    </source>
</evidence>
<dbReference type="Gene3D" id="3.30.429.10">
    <property type="entry name" value="Macrophage Migration Inhibitory Factor"/>
    <property type="match status" value="1"/>
</dbReference>
<organism evidence="4 5">
    <name type="scientific">Falsiroseomonas selenitidurans</name>
    <dbReference type="NCBI Taxonomy" id="2716335"/>
    <lineage>
        <taxon>Bacteria</taxon>
        <taxon>Pseudomonadati</taxon>
        <taxon>Pseudomonadota</taxon>
        <taxon>Alphaproteobacteria</taxon>
        <taxon>Acetobacterales</taxon>
        <taxon>Roseomonadaceae</taxon>
        <taxon>Falsiroseomonas</taxon>
    </lineage>
</organism>
<name>A0ABX1E2E9_9PROT</name>
<accession>A0ABX1E2E9</accession>
<gene>
    <name evidence="4" type="ORF">HEQ75_03615</name>
</gene>
<evidence type="ECO:0000256" key="1">
    <source>
        <dbReference type="ARBA" id="ARBA00006723"/>
    </source>
</evidence>